<reference evidence="2 4" key="1">
    <citation type="submission" date="2018-01" db="EMBL/GenBank/DDBJ databases">
        <title>Species boundaries and ecological features among Paraburkholderia terrae DSMZ17804T, P. hospita DSMZ17164T and P. caribensis DSMZ13236T.</title>
        <authorList>
            <person name="Pratama A.A."/>
        </authorList>
    </citation>
    <scope>NUCLEOTIDE SEQUENCE [LARGE SCALE GENOMIC DNA]</scope>
    <source>
        <strain evidence="2 4">DSM 17804</strain>
    </source>
</reference>
<keyword evidence="1" id="KW-0812">Transmembrane</keyword>
<dbReference type="Proteomes" id="UP000243502">
    <property type="component" value="Chromosome 1"/>
</dbReference>
<accession>A0A2I8ELE7</accession>
<dbReference type="RefSeq" id="WP_042313112.1">
    <property type="nucleotide sequence ID" value="NZ_AP024955.1"/>
</dbReference>
<dbReference type="EMBL" id="CP026111">
    <property type="protein sequence ID" value="AUT60423.1"/>
    <property type="molecule type" value="Genomic_DNA"/>
</dbReference>
<evidence type="ECO:0000313" key="4">
    <source>
        <dbReference type="Proteomes" id="UP000243502"/>
    </source>
</evidence>
<dbReference type="OrthoDB" id="9113336at2"/>
<keyword evidence="1" id="KW-0472">Membrane</keyword>
<keyword evidence="1" id="KW-1133">Transmembrane helix</keyword>
<evidence type="ECO:0000313" key="2">
    <source>
        <dbReference type="EMBL" id="AUT60423.1"/>
    </source>
</evidence>
<sequence length="61" mass="6419">MVQMVMNAVGFQAGNARNARDARSVAQQVNGPMLFQKLVGFAILGSGYVTIVASLVHAVRG</sequence>
<organism evidence="2 4">
    <name type="scientific">Paraburkholderia terrae</name>
    <dbReference type="NCBI Taxonomy" id="311230"/>
    <lineage>
        <taxon>Bacteria</taxon>
        <taxon>Pseudomonadati</taxon>
        <taxon>Pseudomonadota</taxon>
        <taxon>Betaproteobacteria</taxon>
        <taxon>Burkholderiales</taxon>
        <taxon>Burkholderiaceae</taxon>
        <taxon>Paraburkholderia</taxon>
    </lineage>
</organism>
<evidence type="ECO:0000313" key="5">
    <source>
        <dbReference type="Proteomes" id="UP001319874"/>
    </source>
</evidence>
<evidence type="ECO:0000313" key="3">
    <source>
        <dbReference type="EMBL" id="BCZ78872.1"/>
    </source>
</evidence>
<dbReference type="Proteomes" id="UP001319874">
    <property type="component" value="Chromosome 1"/>
</dbReference>
<protein>
    <submittedName>
        <fullName evidence="2">Uncharacterized protein</fullName>
    </submittedName>
</protein>
<proteinExistence type="predicted"/>
<dbReference type="KEGG" id="pter:C2L65_13025"/>
<evidence type="ECO:0000256" key="1">
    <source>
        <dbReference type="SAM" id="Phobius"/>
    </source>
</evidence>
<name>A0A2I8ELE7_9BURK</name>
<dbReference type="AlphaFoldDB" id="A0A2I8ELE7"/>
<keyword evidence="5" id="KW-1185">Reference proteome</keyword>
<dbReference type="EMBL" id="AP024955">
    <property type="protein sequence ID" value="BCZ78872.1"/>
    <property type="molecule type" value="Genomic_DNA"/>
</dbReference>
<reference evidence="3 5" key="2">
    <citation type="journal article" date="2022" name="Front. Microbiol.">
        <title>Identification and characterization of a novel class of self-sufficient cytochrome P450 hydroxylase involved in cyclohexanecarboxylate degradation in Paraburkholderia terrae strain KU-64.</title>
        <authorList>
            <person name="Yamamoto T."/>
            <person name="Hasegawa Y."/>
            <person name="Iwaki H."/>
        </authorList>
    </citation>
    <scope>NUCLEOTIDE SEQUENCE [LARGE SCALE GENOMIC DNA]</scope>
    <source>
        <strain evidence="3 5">KU-64</strain>
    </source>
</reference>
<gene>
    <name evidence="2" type="ORF">C2L65_13025</name>
    <name evidence="3" type="ORF">PTKU64_25470</name>
</gene>
<feature type="transmembrane region" description="Helical" evidence="1">
    <location>
        <begin position="38"/>
        <end position="59"/>
    </location>
</feature>